<evidence type="ECO:0000256" key="6">
    <source>
        <dbReference type="SAM" id="MobiDB-lite"/>
    </source>
</evidence>
<feature type="compositionally biased region" description="Low complexity" evidence="6">
    <location>
        <begin position="254"/>
        <end position="269"/>
    </location>
</feature>
<dbReference type="EMBL" id="OU015566">
    <property type="protein sequence ID" value="CAG5103360.1"/>
    <property type="molecule type" value="Genomic_DNA"/>
</dbReference>
<dbReference type="SUPFAM" id="SSF57667">
    <property type="entry name" value="beta-beta-alpha zinc fingers"/>
    <property type="match status" value="1"/>
</dbReference>
<dbReference type="PANTHER" id="PTHR19818">
    <property type="entry name" value="ZINC FINGER PROTEIN ZIC AND GLI"/>
    <property type="match status" value="1"/>
</dbReference>
<organism evidence="8 9">
    <name type="scientific">Oikopleura dioica</name>
    <name type="common">Tunicate</name>
    <dbReference type="NCBI Taxonomy" id="34765"/>
    <lineage>
        <taxon>Eukaryota</taxon>
        <taxon>Metazoa</taxon>
        <taxon>Chordata</taxon>
        <taxon>Tunicata</taxon>
        <taxon>Appendicularia</taxon>
        <taxon>Copelata</taxon>
        <taxon>Oikopleuridae</taxon>
        <taxon>Oikopleura</taxon>
    </lineage>
</organism>
<evidence type="ECO:0000256" key="3">
    <source>
        <dbReference type="ARBA" id="ARBA00022771"/>
    </source>
</evidence>
<evidence type="ECO:0000313" key="9">
    <source>
        <dbReference type="Proteomes" id="UP001158576"/>
    </source>
</evidence>
<sequence>MKMKKKSSRPCKTCGKLFQTSWHVRRHERIHTGEKPFECELCDFKCNLKENMVVHRRKLHKKALELLHKEQLKIRARKVINQVVHYRMDERKEEKENWVPIFDVEDFEDVVEFEKFMSGITKNADGDDRLREIQEEKIMVILVVVGWPRIKFKEKKKSFDEEANKSQYLYSSQESLQESSDDEVFERISPLPRKIESAGMRKDSLRRSPKDIKEFKTLLLSQITSSSGLKPRLSAAERLKIQPGKSLKELYKPQSSSIQISARSSNSRKSSTKQKLTSISEENNDVKKAQNDDGLLRAPTVSLDSDL</sequence>
<gene>
    <name evidence="8" type="ORF">OKIOD_LOCUS9502</name>
</gene>
<dbReference type="Proteomes" id="UP001158576">
    <property type="component" value="Chromosome 1"/>
</dbReference>
<keyword evidence="3 5" id="KW-0863">Zinc-finger</keyword>
<feature type="compositionally biased region" description="Basic and acidic residues" evidence="6">
    <location>
        <begin position="284"/>
        <end position="295"/>
    </location>
</feature>
<dbReference type="SMART" id="SM00355">
    <property type="entry name" value="ZnF_C2H2"/>
    <property type="match status" value="2"/>
</dbReference>
<keyword evidence="1" id="KW-0479">Metal-binding</keyword>
<reference evidence="8 9" key="1">
    <citation type="submission" date="2021-04" db="EMBL/GenBank/DDBJ databases">
        <authorList>
            <person name="Bliznina A."/>
        </authorList>
    </citation>
    <scope>NUCLEOTIDE SEQUENCE [LARGE SCALE GENOMIC DNA]</scope>
</reference>
<keyword evidence="4" id="KW-0862">Zinc</keyword>
<evidence type="ECO:0000256" key="4">
    <source>
        <dbReference type="ARBA" id="ARBA00022833"/>
    </source>
</evidence>
<keyword evidence="2" id="KW-0677">Repeat</keyword>
<dbReference type="InterPro" id="IPR036236">
    <property type="entry name" value="Znf_C2H2_sf"/>
</dbReference>
<evidence type="ECO:0000313" key="8">
    <source>
        <dbReference type="EMBL" id="CAG5103360.1"/>
    </source>
</evidence>
<evidence type="ECO:0000256" key="5">
    <source>
        <dbReference type="PROSITE-ProRule" id="PRU00042"/>
    </source>
</evidence>
<keyword evidence="9" id="KW-1185">Reference proteome</keyword>
<feature type="domain" description="C2H2-type" evidence="7">
    <location>
        <begin position="9"/>
        <end position="36"/>
    </location>
</feature>
<dbReference type="InterPro" id="IPR013087">
    <property type="entry name" value="Znf_C2H2_type"/>
</dbReference>
<feature type="region of interest" description="Disordered" evidence="6">
    <location>
        <begin position="250"/>
        <end position="307"/>
    </location>
</feature>
<name>A0ABN7SKR8_OIKDI</name>
<dbReference type="PANTHER" id="PTHR19818:SF139">
    <property type="entry name" value="PAIR-RULE PROTEIN ODD-PAIRED"/>
    <property type="match status" value="1"/>
</dbReference>
<evidence type="ECO:0000259" key="7">
    <source>
        <dbReference type="PROSITE" id="PS50157"/>
    </source>
</evidence>
<protein>
    <submittedName>
        <fullName evidence="8">Oidioi.mRNA.OKI2018_I69.chr1.g737.t1.cds</fullName>
    </submittedName>
</protein>
<dbReference type="PROSITE" id="PS50157">
    <property type="entry name" value="ZINC_FINGER_C2H2_2"/>
    <property type="match status" value="1"/>
</dbReference>
<dbReference type="Gene3D" id="3.30.160.60">
    <property type="entry name" value="Classic Zinc Finger"/>
    <property type="match status" value="2"/>
</dbReference>
<proteinExistence type="predicted"/>
<evidence type="ECO:0000256" key="1">
    <source>
        <dbReference type="ARBA" id="ARBA00022723"/>
    </source>
</evidence>
<dbReference type="InterPro" id="IPR050329">
    <property type="entry name" value="GLI_C2H2-zinc-finger"/>
</dbReference>
<evidence type="ECO:0000256" key="2">
    <source>
        <dbReference type="ARBA" id="ARBA00022737"/>
    </source>
</evidence>
<accession>A0ABN7SKR8</accession>
<dbReference type="PROSITE" id="PS00028">
    <property type="entry name" value="ZINC_FINGER_C2H2_1"/>
    <property type="match status" value="2"/>
</dbReference>